<dbReference type="InterPro" id="IPR036477">
    <property type="entry name" value="Formyl_transf_N_sf"/>
</dbReference>
<evidence type="ECO:0000256" key="3">
    <source>
        <dbReference type="ARBA" id="ARBA00022679"/>
    </source>
</evidence>
<evidence type="ECO:0000259" key="5">
    <source>
        <dbReference type="Pfam" id="PF00551"/>
    </source>
</evidence>
<dbReference type="OrthoDB" id="10268103at2759"/>
<evidence type="ECO:0000313" key="7">
    <source>
        <dbReference type="EMBL" id="POY69958.1"/>
    </source>
</evidence>
<dbReference type="InterPro" id="IPR011034">
    <property type="entry name" value="Formyl_transferase-like_C_sf"/>
</dbReference>
<dbReference type="InterPro" id="IPR002376">
    <property type="entry name" value="Formyl_transf_N"/>
</dbReference>
<accession>A0A2S5AZI9</accession>
<dbReference type="Pfam" id="PF02911">
    <property type="entry name" value="Formyl_trans_C"/>
    <property type="match status" value="1"/>
</dbReference>
<dbReference type="SUPFAM" id="SSF50486">
    <property type="entry name" value="FMT C-terminal domain-like"/>
    <property type="match status" value="1"/>
</dbReference>
<evidence type="ECO:0000313" key="8">
    <source>
        <dbReference type="Proteomes" id="UP000237144"/>
    </source>
</evidence>
<feature type="domain" description="Formyl transferase C-terminal" evidence="6">
    <location>
        <begin position="247"/>
        <end position="338"/>
    </location>
</feature>
<dbReference type="Pfam" id="PF00551">
    <property type="entry name" value="Formyl_trans_N"/>
    <property type="match status" value="1"/>
</dbReference>
<feature type="domain" description="Formyl transferase N-terminal" evidence="5">
    <location>
        <begin position="34"/>
        <end position="225"/>
    </location>
</feature>
<comment type="similarity">
    <text evidence="1">Belongs to the Fmt family.</text>
</comment>
<dbReference type="EC" id="2.1.2.9" evidence="2"/>
<organism evidence="7 8">
    <name type="scientific">Rhodotorula taiwanensis</name>
    <dbReference type="NCBI Taxonomy" id="741276"/>
    <lineage>
        <taxon>Eukaryota</taxon>
        <taxon>Fungi</taxon>
        <taxon>Dikarya</taxon>
        <taxon>Basidiomycota</taxon>
        <taxon>Pucciniomycotina</taxon>
        <taxon>Microbotryomycetes</taxon>
        <taxon>Sporidiobolales</taxon>
        <taxon>Sporidiobolaceae</taxon>
        <taxon>Rhodotorula</taxon>
    </lineage>
</organism>
<dbReference type="InterPro" id="IPR041711">
    <property type="entry name" value="Met-tRNA-FMT_N"/>
</dbReference>
<sequence length="347" mass="38190">MLHQRLTSLRPRLRFRWPLPSPARWLSSADSPYRVLFFGADDFSCGVFRELYKERQDLIDSVTVVTPPDQRVGRRNRELHRPRLRLLAEELGVEAVALPPTGLKGWQPPDPFLQPSPRNLLLTASFGHMIPSTLLSLFDSTCALNVHPSLLPRWRGAAPLQWSILSGDVEAGRSGVTVQELSAGRFDRGRLLGSEGVPDLPPDADYHDLERRLSTVGGRLLVSVLRGGSTPLDQCKEGVTLARKLGRHDVSVDFSAMTALEAVRLQRAIGHQHPLWTRFSGSVLQMEVAPTSASLDTGSLSLVDGCLVIGCRSGAVQLIRVKREGGKWVDACAWWNGTGRVPGFAFA</sequence>
<name>A0A2S5AZI9_9BASI</name>
<comment type="caution">
    <text evidence="7">The sequence shown here is derived from an EMBL/GenBank/DDBJ whole genome shotgun (WGS) entry which is preliminary data.</text>
</comment>
<keyword evidence="4" id="KW-0648">Protein biosynthesis</keyword>
<dbReference type="AlphaFoldDB" id="A0A2S5AZI9"/>
<evidence type="ECO:0000256" key="4">
    <source>
        <dbReference type="ARBA" id="ARBA00022917"/>
    </source>
</evidence>
<gene>
    <name evidence="7" type="ORF">BMF94_7041</name>
</gene>
<dbReference type="GO" id="GO:0005739">
    <property type="term" value="C:mitochondrion"/>
    <property type="evidence" value="ECO:0007669"/>
    <property type="project" value="TreeGrafter"/>
</dbReference>
<evidence type="ECO:0000256" key="2">
    <source>
        <dbReference type="ARBA" id="ARBA00012261"/>
    </source>
</evidence>
<dbReference type="InterPro" id="IPR005793">
    <property type="entry name" value="Formyl_trans_C"/>
</dbReference>
<proteinExistence type="inferred from homology"/>
<dbReference type="SUPFAM" id="SSF53328">
    <property type="entry name" value="Formyltransferase"/>
    <property type="match status" value="1"/>
</dbReference>
<evidence type="ECO:0000256" key="1">
    <source>
        <dbReference type="ARBA" id="ARBA00010699"/>
    </source>
</evidence>
<keyword evidence="3" id="KW-0808">Transferase</keyword>
<dbReference type="PANTHER" id="PTHR11138">
    <property type="entry name" value="METHIONYL-TRNA FORMYLTRANSFERASE"/>
    <property type="match status" value="1"/>
</dbReference>
<reference evidence="7 8" key="1">
    <citation type="journal article" date="2018" name="Front. Microbiol.">
        <title>Prospects for Fungal Bioremediation of Acidic Radioactive Waste Sites: Characterization and Genome Sequence of Rhodotorula taiwanensis MD1149.</title>
        <authorList>
            <person name="Tkavc R."/>
            <person name="Matrosova V.Y."/>
            <person name="Grichenko O.E."/>
            <person name="Gostincar C."/>
            <person name="Volpe R.P."/>
            <person name="Klimenkova P."/>
            <person name="Gaidamakova E.K."/>
            <person name="Zhou C.E."/>
            <person name="Stewart B.J."/>
            <person name="Lyman M.G."/>
            <person name="Malfatti S.A."/>
            <person name="Rubinfeld B."/>
            <person name="Courtot M."/>
            <person name="Singh J."/>
            <person name="Dalgard C.L."/>
            <person name="Hamilton T."/>
            <person name="Frey K.G."/>
            <person name="Gunde-Cimerman N."/>
            <person name="Dugan L."/>
            <person name="Daly M.J."/>
        </authorList>
    </citation>
    <scope>NUCLEOTIDE SEQUENCE [LARGE SCALE GENOMIC DNA]</scope>
    <source>
        <strain evidence="7 8">MD1149</strain>
    </source>
</reference>
<dbReference type="Proteomes" id="UP000237144">
    <property type="component" value="Unassembled WGS sequence"/>
</dbReference>
<dbReference type="GO" id="GO:0004479">
    <property type="term" value="F:methionyl-tRNA formyltransferase activity"/>
    <property type="evidence" value="ECO:0007669"/>
    <property type="project" value="UniProtKB-EC"/>
</dbReference>
<evidence type="ECO:0000259" key="6">
    <source>
        <dbReference type="Pfam" id="PF02911"/>
    </source>
</evidence>
<keyword evidence="8" id="KW-1185">Reference proteome</keyword>
<dbReference type="PANTHER" id="PTHR11138:SF5">
    <property type="entry name" value="METHIONYL-TRNA FORMYLTRANSFERASE, MITOCHONDRIAL"/>
    <property type="match status" value="1"/>
</dbReference>
<dbReference type="CDD" id="cd08646">
    <property type="entry name" value="FMT_core_Met-tRNA-FMT_N"/>
    <property type="match status" value="1"/>
</dbReference>
<dbReference type="STRING" id="741276.A0A2S5AZI9"/>
<protein>
    <recommendedName>
        <fullName evidence="2">methionyl-tRNA formyltransferase</fullName>
        <ecNumber evidence="2">2.1.2.9</ecNumber>
    </recommendedName>
</protein>
<dbReference type="Gene3D" id="3.40.50.12230">
    <property type="match status" value="1"/>
</dbReference>
<dbReference type="EMBL" id="PJQD01000159">
    <property type="protein sequence ID" value="POY69958.1"/>
    <property type="molecule type" value="Genomic_DNA"/>
</dbReference>